<keyword evidence="3" id="KW-1185">Reference proteome</keyword>
<evidence type="ECO:0000259" key="1">
    <source>
        <dbReference type="Pfam" id="PF19054"/>
    </source>
</evidence>
<organism evidence="2 3">
    <name type="scientific">Saccharopolyspora gloriosae</name>
    <dbReference type="NCBI Taxonomy" id="455344"/>
    <lineage>
        <taxon>Bacteria</taxon>
        <taxon>Bacillati</taxon>
        <taxon>Actinomycetota</taxon>
        <taxon>Actinomycetes</taxon>
        <taxon>Pseudonocardiales</taxon>
        <taxon>Pseudonocardiaceae</taxon>
        <taxon>Saccharopolyspora</taxon>
    </lineage>
</organism>
<name>A0A840NCK2_9PSEU</name>
<dbReference type="Pfam" id="PF19054">
    <property type="entry name" value="DUF5753"/>
    <property type="match status" value="1"/>
</dbReference>
<reference evidence="2 3" key="1">
    <citation type="submission" date="2020-08" db="EMBL/GenBank/DDBJ databases">
        <title>Sequencing the genomes of 1000 actinobacteria strains.</title>
        <authorList>
            <person name="Klenk H.-P."/>
        </authorList>
    </citation>
    <scope>NUCLEOTIDE SEQUENCE [LARGE SCALE GENOMIC DNA]</scope>
    <source>
        <strain evidence="2 3">DSM 45582</strain>
    </source>
</reference>
<sequence length="252" mass="27602">MGLDDANAKLGWYRGKLSKIETGTLGLSERELSTLLAYIGVSGPEAEQVRQLGAEARRRAAPERVSDWAKQYIPLERASSEIRMVYSEIPGLLQTTCYARTQLSRSPVVTAADLESMAGAREARGNRLFQARAPKVRAVLGEEAMLRRVGTPDQMAAQLTRLRQISELPSVSLRVVPLENGPHAGLSCPFTLLWIEEARTTIAYVETLTGADYVKSTSAYTLAFDQAASDALSEEDTRALIDHYVGKNEETG</sequence>
<accession>A0A840NCK2</accession>
<comment type="caution">
    <text evidence="2">The sequence shown here is derived from an EMBL/GenBank/DDBJ whole genome shotgun (WGS) entry which is preliminary data.</text>
</comment>
<evidence type="ECO:0000313" key="3">
    <source>
        <dbReference type="Proteomes" id="UP000580474"/>
    </source>
</evidence>
<gene>
    <name evidence="2" type="ORF">BJ969_003114</name>
</gene>
<evidence type="ECO:0000313" key="2">
    <source>
        <dbReference type="EMBL" id="MBB5070026.1"/>
    </source>
</evidence>
<protein>
    <recommendedName>
        <fullName evidence="1">DUF5753 domain-containing protein</fullName>
    </recommendedName>
</protein>
<dbReference type="EMBL" id="JACHIV010000001">
    <property type="protein sequence ID" value="MBB5070026.1"/>
    <property type="molecule type" value="Genomic_DNA"/>
</dbReference>
<dbReference type="Proteomes" id="UP000580474">
    <property type="component" value="Unassembled WGS sequence"/>
</dbReference>
<dbReference type="AlphaFoldDB" id="A0A840NCK2"/>
<dbReference type="InterPro" id="IPR043917">
    <property type="entry name" value="DUF5753"/>
</dbReference>
<feature type="domain" description="DUF5753" evidence="1">
    <location>
        <begin position="71"/>
        <end position="243"/>
    </location>
</feature>
<proteinExistence type="predicted"/>